<dbReference type="AlphaFoldDB" id="A0A140DY18"/>
<gene>
    <name evidence="1" type="ORF">AALO17_24110</name>
</gene>
<dbReference type="STRING" id="1702221.AALO17_24110"/>
<dbReference type="EMBL" id="CP011391">
    <property type="protein sequence ID" value="AMK55545.1"/>
    <property type="molecule type" value="Genomic_DNA"/>
</dbReference>
<reference evidence="1 2" key="1">
    <citation type="journal article" date="2016" name="Gut Pathog.">
        <title>Whole genome sequencing of "Faecalibaculum rodentium" ALO17, isolated from C57BL/6J laboratory mouse feces.</title>
        <authorList>
            <person name="Lim S."/>
            <person name="Chang D.H."/>
            <person name="Ahn S."/>
            <person name="Kim B.C."/>
        </authorList>
    </citation>
    <scope>NUCLEOTIDE SEQUENCE [LARGE SCALE GENOMIC DNA]</scope>
    <source>
        <strain evidence="1 2">Alo17</strain>
    </source>
</reference>
<protein>
    <submittedName>
        <fullName evidence="1">Uncharacterized protein</fullName>
    </submittedName>
</protein>
<evidence type="ECO:0000313" key="2">
    <source>
        <dbReference type="Proteomes" id="UP000069771"/>
    </source>
</evidence>
<proteinExistence type="predicted"/>
<accession>A0A140DY18</accession>
<dbReference type="Proteomes" id="UP000069771">
    <property type="component" value="Chromosome"/>
</dbReference>
<dbReference type="KEGG" id="fro:AALO17_24110"/>
<sequence>MTADIFAGTAHHPWQAFDEQEHNFLLCTVILIVSCARAVTKTQENVKVM</sequence>
<evidence type="ECO:0000313" key="1">
    <source>
        <dbReference type="EMBL" id="AMK55545.1"/>
    </source>
</evidence>
<name>A0A140DY18_9FIRM</name>
<organism evidence="1 2">
    <name type="scientific">Faecalibaculum rodentium</name>
    <dbReference type="NCBI Taxonomy" id="1702221"/>
    <lineage>
        <taxon>Bacteria</taxon>
        <taxon>Bacillati</taxon>
        <taxon>Bacillota</taxon>
        <taxon>Erysipelotrichia</taxon>
        <taxon>Erysipelotrichales</taxon>
        <taxon>Erysipelotrichaceae</taxon>
        <taxon>Faecalibaculum</taxon>
    </lineage>
</organism>
<keyword evidence="2" id="KW-1185">Reference proteome</keyword>